<name>A0A482WGR1_LAOST</name>
<dbReference type="InterPro" id="IPR007110">
    <property type="entry name" value="Ig-like_dom"/>
</dbReference>
<feature type="signal peptide" evidence="9">
    <location>
        <begin position="1"/>
        <end position="24"/>
    </location>
</feature>
<dbReference type="SMR" id="A0A482WGR1"/>
<feature type="domain" description="Ig-like" evidence="10">
    <location>
        <begin position="134"/>
        <end position="223"/>
    </location>
</feature>
<dbReference type="OrthoDB" id="10012075at2759"/>
<organism evidence="11 12">
    <name type="scientific">Laodelphax striatellus</name>
    <name type="common">Small brown planthopper</name>
    <name type="synonym">Delphax striatella</name>
    <dbReference type="NCBI Taxonomy" id="195883"/>
    <lineage>
        <taxon>Eukaryota</taxon>
        <taxon>Metazoa</taxon>
        <taxon>Ecdysozoa</taxon>
        <taxon>Arthropoda</taxon>
        <taxon>Hexapoda</taxon>
        <taxon>Insecta</taxon>
        <taxon>Pterygota</taxon>
        <taxon>Neoptera</taxon>
        <taxon>Paraneoptera</taxon>
        <taxon>Hemiptera</taxon>
        <taxon>Auchenorrhyncha</taxon>
        <taxon>Fulgoroidea</taxon>
        <taxon>Delphacidae</taxon>
        <taxon>Criomorphinae</taxon>
        <taxon>Laodelphax</taxon>
    </lineage>
</organism>
<dbReference type="PANTHER" id="PTHR12231:SF105">
    <property type="entry name" value="LACHESIN-LIKE PROTEIN"/>
    <property type="match status" value="1"/>
</dbReference>
<evidence type="ECO:0000259" key="10">
    <source>
        <dbReference type="PROSITE" id="PS50835"/>
    </source>
</evidence>
<dbReference type="SUPFAM" id="SSF48726">
    <property type="entry name" value="Immunoglobulin"/>
    <property type="match status" value="3"/>
</dbReference>
<dbReference type="Gene3D" id="2.60.40.10">
    <property type="entry name" value="Immunoglobulins"/>
    <property type="match status" value="3"/>
</dbReference>
<dbReference type="GO" id="GO:0043005">
    <property type="term" value="C:neuron projection"/>
    <property type="evidence" value="ECO:0007669"/>
    <property type="project" value="TreeGrafter"/>
</dbReference>
<evidence type="ECO:0000256" key="7">
    <source>
        <dbReference type="ARBA" id="ARBA00023180"/>
    </source>
</evidence>
<keyword evidence="4" id="KW-0677">Repeat</keyword>
<dbReference type="InterPro" id="IPR036179">
    <property type="entry name" value="Ig-like_dom_sf"/>
</dbReference>
<gene>
    <name evidence="11" type="ORF">LSTR_LSTR004112</name>
</gene>
<comment type="caution">
    <text evidence="11">The sequence shown here is derived from an EMBL/GenBank/DDBJ whole genome shotgun (WGS) entry which is preliminary data.</text>
</comment>
<feature type="domain" description="Ig-like" evidence="10">
    <location>
        <begin position="234"/>
        <end position="326"/>
    </location>
</feature>
<keyword evidence="8" id="KW-0393">Immunoglobulin domain</keyword>
<evidence type="ECO:0000256" key="9">
    <source>
        <dbReference type="SAM" id="SignalP"/>
    </source>
</evidence>
<dbReference type="Pfam" id="PF13927">
    <property type="entry name" value="Ig_3"/>
    <property type="match status" value="2"/>
</dbReference>
<evidence type="ECO:0000256" key="4">
    <source>
        <dbReference type="ARBA" id="ARBA00022737"/>
    </source>
</evidence>
<keyword evidence="7" id="KW-0325">Glycoprotein</keyword>
<keyword evidence="5" id="KW-0472">Membrane</keyword>
<dbReference type="EMBL" id="QKKF02036132">
    <property type="protein sequence ID" value="RZF32684.1"/>
    <property type="molecule type" value="Genomic_DNA"/>
</dbReference>
<comment type="subcellular location">
    <subcellularLocation>
        <location evidence="1">Cell membrane</location>
    </subcellularLocation>
</comment>
<evidence type="ECO:0000256" key="6">
    <source>
        <dbReference type="ARBA" id="ARBA00023157"/>
    </source>
</evidence>
<dbReference type="AlphaFoldDB" id="A0A482WGR1"/>
<dbReference type="PANTHER" id="PTHR12231">
    <property type="entry name" value="CTX-RELATED TYPE I TRANSMEMBRANE PROTEIN"/>
    <property type="match status" value="1"/>
</dbReference>
<dbReference type="InParanoid" id="A0A482WGR1"/>
<dbReference type="InterPro" id="IPR051170">
    <property type="entry name" value="Neural/epithelial_adhesion"/>
</dbReference>
<dbReference type="InterPro" id="IPR013098">
    <property type="entry name" value="Ig_I-set"/>
</dbReference>
<dbReference type="PROSITE" id="PS50835">
    <property type="entry name" value="IG_LIKE"/>
    <property type="match status" value="3"/>
</dbReference>
<evidence type="ECO:0000256" key="8">
    <source>
        <dbReference type="ARBA" id="ARBA00023319"/>
    </source>
</evidence>
<protein>
    <recommendedName>
        <fullName evidence="10">Ig-like domain-containing protein</fullName>
    </recommendedName>
</protein>
<dbReference type="FunCoup" id="A0A482WGR1">
    <property type="interactions" value="245"/>
</dbReference>
<dbReference type="GO" id="GO:0005886">
    <property type="term" value="C:plasma membrane"/>
    <property type="evidence" value="ECO:0007669"/>
    <property type="project" value="UniProtKB-SubCell"/>
</dbReference>
<evidence type="ECO:0000313" key="12">
    <source>
        <dbReference type="Proteomes" id="UP000291343"/>
    </source>
</evidence>
<reference evidence="11 12" key="1">
    <citation type="journal article" date="2017" name="Gigascience">
        <title>Genome sequence of the small brown planthopper, Laodelphax striatellus.</title>
        <authorList>
            <person name="Zhu J."/>
            <person name="Jiang F."/>
            <person name="Wang X."/>
            <person name="Yang P."/>
            <person name="Bao Y."/>
            <person name="Zhao W."/>
            <person name="Wang W."/>
            <person name="Lu H."/>
            <person name="Wang Q."/>
            <person name="Cui N."/>
            <person name="Li J."/>
            <person name="Chen X."/>
            <person name="Luo L."/>
            <person name="Yu J."/>
            <person name="Kang L."/>
            <person name="Cui F."/>
        </authorList>
    </citation>
    <scope>NUCLEOTIDE SEQUENCE [LARGE SCALE GENOMIC DNA]</scope>
    <source>
        <strain evidence="11">Lst14</strain>
    </source>
</reference>
<sequence length="380" mass="42191">MEVMISPVAVCCIILAVFMAGTVAGGDRDHEPQFTRPIGNLTAAVGREAVLACTVDHLGNHRVGWLRAEDQTVLSLHTSMVTHNPRITLTHDNYKSWQLHIRQVKETDKGCYMCQVNTKVMKKQIGCLDVHVPPDFLVGDTSGDMAVQEGDNATLICKATGNPQPRVTWKREDGQKVLQRKGLRDTVEVDVLAGEELHFWKVDRRQMGSYLCIASNDVPPAVSKRVYLAVNFAPVIKVPNQLLGAPLYTTVTLECHVEAFPNTINYWVKNRAEMLLNGSKYAVWENQTGYYKVVMWLSILTFRPTDIGTYNCISTNSLGKAEGTLRLYGLADTSASESSKSKSSTTVESSARDLQINQPFIILSLVTALLRHFNIPLKLS</sequence>
<proteinExistence type="predicted"/>
<keyword evidence="12" id="KW-1185">Reference proteome</keyword>
<evidence type="ECO:0000313" key="11">
    <source>
        <dbReference type="EMBL" id="RZF32684.1"/>
    </source>
</evidence>
<accession>A0A482WGR1</accession>
<dbReference type="InterPro" id="IPR003599">
    <property type="entry name" value="Ig_sub"/>
</dbReference>
<dbReference type="InterPro" id="IPR003598">
    <property type="entry name" value="Ig_sub2"/>
</dbReference>
<evidence type="ECO:0000256" key="2">
    <source>
        <dbReference type="ARBA" id="ARBA00022475"/>
    </source>
</evidence>
<dbReference type="Pfam" id="PF07679">
    <property type="entry name" value="I-set"/>
    <property type="match status" value="1"/>
</dbReference>
<evidence type="ECO:0000256" key="5">
    <source>
        <dbReference type="ARBA" id="ARBA00023136"/>
    </source>
</evidence>
<feature type="chain" id="PRO_5019784370" description="Ig-like domain-containing protein" evidence="9">
    <location>
        <begin position="25"/>
        <end position="380"/>
    </location>
</feature>
<evidence type="ECO:0000256" key="3">
    <source>
        <dbReference type="ARBA" id="ARBA00022729"/>
    </source>
</evidence>
<dbReference type="SMART" id="SM00409">
    <property type="entry name" value="IG"/>
    <property type="match status" value="3"/>
</dbReference>
<dbReference type="InterPro" id="IPR013783">
    <property type="entry name" value="Ig-like_fold"/>
</dbReference>
<keyword evidence="3 9" id="KW-0732">Signal</keyword>
<keyword evidence="2" id="KW-1003">Cell membrane</keyword>
<dbReference type="FunFam" id="2.60.40.10:FF:000328">
    <property type="entry name" value="CLUMA_CG000981, isoform A"/>
    <property type="match status" value="1"/>
</dbReference>
<dbReference type="Proteomes" id="UP000291343">
    <property type="component" value="Unassembled WGS sequence"/>
</dbReference>
<feature type="domain" description="Ig-like" evidence="10">
    <location>
        <begin position="32"/>
        <end position="126"/>
    </location>
</feature>
<dbReference type="SMART" id="SM00408">
    <property type="entry name" value="IGc2"/>
    <property type="match status" value="3"/>
</dbReference>
<keyword evidence="6" id="KW-1015">Disulfide bond</keyword>
<evidence type="ECO:0000256" key="1">
    <source>
        <dbReference type="ARBA" id="ARBA00004236"/>
    </source>
</evidence>
<dbReference type="STRING" id="195883.A0A482WGR1"/>